<dbReference type="RefSeq" id="XP_010413555.1">
    <property type="nucleotide sequence ID" value="XM_010415253.2"/>
</dbReference>
<reference evidence="4" key="2">
    <citation type="submission" date="2025-08" db="UniProtKB">
        <authorList>
            <consortium name="RefSeq"/>
        </authorList>
    </citation>
    <scope>IDENTIFICATION</scope>
    <source>
        <tissue evidence="4">Leaf</tissue>
    </source>
</reference>
<proteinExistence type="predicted"/>
<dbReference type="Proteomes" id="UP000694864">
    <property type="component" value="Chromosome 7"/>
</dbReference>
<dbReference type="PANTHER" id="PTHR31170:SF9">
    <property type="entry name" value="PROTEIN, PUTATIVE (DUF247)-RELATED"/>
    <property type="match status" value="1"/>
</dbReference>
<dbReference type="InterPro" id="IPR004158">
    <property type="entry name" value="DUF247_pln"/>
</dbReference>
<reference evidence="3" key="1">
    <citation type="journal article" date="2014" name="Nat. Commun.">
        <title>The emerging biofuel crop Camelina sativa retains a highly undifferentiated hexaploid genome structure.</title>
        <authorList>
            <person name="Kagale S."/>
            <person name="Koh C."/>
            <person name="Nixon J."/>
            <person name="Bollina V."/>
            <person name="Clarke W.E."/>
            <person name="Tuteja R."/>
            <person name="Spillane C."/>
            <person name="Robinson S.J."/>
            <person name="Links M.G."/>
            <person name="Clarke C."/>
            <person name="Higgins E.E."/>
            <person name="Huebert T."/>
            <person name="Sharpe A.G."/>
            <person name="Parkin I.A."/>
        </authorList>
    </citation>
    <scope>NUCLEOTIDE SEQUENCE [LARGE SCALE GENOMIC DNA]</scope>
    <source>
        <strain evidence="3">cv. DH55</strain>
    </source>
</reference>
<dbReference type="PANTHER" id="PTHR31170">
    <property type="entry name" value="BNAC04G53230D PROTEIN"/>
    <property type="match status" value="1"/>
</dbReference>
<accession>A0ABM0SMV8</accession>
<keyword evidence="2" id="KW-1133">Transmembrane helix</keyword>
<name>A0ABM0SMV8_CAMSA</name>
<keyword evidence="2" id="KW-0472">Membrane</keyword>
<dbReference type="Pfam" id="PF03140">
    <property type="entry name" value="DUF247"/>
    <property type="match status" value="1"/>
</dbReference>
<evidence type="ECO:0000313" key="4">
    <source>
        <dbReference type="RefSeq" id="XP_010413555.1"/>
    </source>
</evidence>
<keyword evidence="2" id="KW-0812">Transmembrane</keyword>
<feature type="transmembrane region" description="Helical" evidence="2">
    <location>
        <begin position="408"/>
        <end position="433"/>
    </location>
</feature>
<evidence type="ECO:0000256" key="1">
    <source>
        <dbReference type="SAM" id="MobiDB-lite"/>
    </source>
</evidence>
<organism evidence="3 4">
    <name type="scientific">Camelina sativa</name>
    <name type="common">False flax</name>
    <name type="synonym">Myagrum sativum</name>
    <dbReference type="NCBI Taxonomy" id="90675"/>
    <lineage>
        <taxon>Eukaryota</taxon>
        <taxon>Viridiplantae</taxon>
        <taxon>Streptophyta</taxon>
        <taxon>Embryophyta</taxon>
        <taxon>Tracheophyta</taxon>
        <taxon>Spermatophyta</taxon>
        <taxon>Magnoliopsida</taxon>
        <taxon>eudicotyledons</taxon>
        <taxon>Gunneridae</taxon>
        <taxon>Pentapetalae</taxon>
        <taxon>rosids</taxon>
        <taxon>malvids</taxon>
        <taxon>Brassicales</taxon>
        <taxon>Brassicaceae</taxon>
        <taxon>Camelineae</taxon>
        <taxon>Camelina</taxon>
    </lineage>
</organism>
<evidence type="ECO:0000313" key="3">
    <source>
        <dbReference type="Proteomes" id="UP000694864"/>
    </source>
</evidence>
<protein>
    <submittedName>
        <fullName evidence="4">UPF0481 protein At3g47200-like isoform X1</fullName>
    </submittedName>
</protein>
<sequence>MERTLDLESGSNHESTKKSPAPGMWRFPTNPDLCCIYRVPNCLRQVSPEAYTPQLVLIGPLHRSLISRALKSRGDITNTKLMGYLNMEGHKKVYLMEFSRRVEGKKAVIDGFRKIIEEDEDLIRASYSESTAWIPSLDFVDMILHDSVFILELFLRFYVKGPEKIGDPLMDEPCLVHTVTGDLILLENQLPYFILEKLFDPIVSILSSHETFRELTITHFRVQDKIGNNSKFRHFTDMARCVRVETVPEHGYGIFRPMYEMYNADKLDNGGVKFEAVEDELSVEVKFSNGVLSIPCFLADDDAEMILRNIMALEQCHYPFNAHVCNYVMFLDFLIDTEKDVDLLVEKGIINNWLGQHRTVAKMVNKLCLGVMHDGSYYCDIATEVMEHYNNKCNKSHAILRRVYCSDLWTGTATAAATCLLLMTLVQTVFTIIPIIKKKDRRKALNV</sequence>
<feature type="region of interest" description="Disordered" evidence="1">
    <location>
        <begin position="1"/>
        <end position="24"/>
    </location>
</feature>
<evidence type="ECO:0000256" key="2">
    <source>
        <dbReference type="SAM" id="Phobius"/>
    </source>
</evidence>
<dbReference type="GeneID" id="104699860"/>
<gene>
    <name evidence="4" type="primary">LOC104699860</name>
</gene>
<keyword evidence="3" id="KW-1185">Reference proteome</keyword>